<dbReference type="OrthoDB" id="1658288at2759"/>
<dbReference type="PANTHER" id="PTHR32176:SF120">
    <property type="entry name" value="PATATIN"/>
    <property type="match status" value="1"/>
</dbReference>
<dbReference type="Gene3D" id="3.40.1090.10">
    <property type="entry name" value="Cytosolic phospholipase A2 catalytic domain"/>
    <property type="match status" value="1"/>
</dbReference>
<dbReference type="GO" id="GO:0016042">
    <property type="term" value="P:lipid catabolic process"/>
    <property type="evidence" value="ECO:0007669"/>
    <property type="project" value="UniProtKB-UniRule"/>
</dbReference>
<dbReference type="SUPFAM" id="SSF52151">
    <property type="entry name" value="FabD/lysophospholipase-like"/>
    <property type="match status" value="1"/>
</dbReference>
<dbReference type="InterPro" id="IPR033140">
    <property type="entry name" value="Lipase_GDXG_put_SER_AS"/>
</dbReference>
<feature type="short sequence motif" description="DGA/G" evidence="4">
    <location>
        <begin position="548"/>
        <end position="550"/>
    </location>
</feature>
<keyword evidence="4 6" id="KW-0378">Hydrolase</keyword>
<proteinExistence type="inferred from homology"/>
<feature type="active site" description="Nucleophile" evidence="4">
    <location>
        <position position="398"/>
    </location>
</feature>
<keyword evidence="4 6" id="KW-0442">Lipid degradation</keyword>
<evidence type="ECO:0000256" key="4">
    <source>
        <dbReference type="PROSITE-ProRule" id="PRU01161"/>
    </source>
</evidence>
<organism evidence="8 9">
    <name type="scientific">Musa troglodytarum</name>
    <name type="common">fe'i banana</name>
    <dbReference type="NCBI Taxonomy" id="320322"/>
    <lineage>
        <taxon>Eukaryota</taxon>
        <taxon>Viridiplantae</taxon>
        <taxon>Streptophyta</taxon>
        <taxon>Embryophyta</taxon>
        <taxon>Tracheophyta</taxon>
        <taxon>Spermatophyta</taxon>
        <taxon>Magnoliopsida</taxon>
        <taxon>Liliopsida</taxon>
        <taxon>Zingiberales</taxon>
        <taxon>Musaceae</taxon>
        <taxon>Musa</taxon>
    </lineage>
</organism>
<feature type="active site" description="Proton acceptor" evidence="4">
    <location>
        <position position="548"/>
    </location>
</feature>
<feature type="short sequence motif" description="GXSXG" evidence="4">
    <location>
        <begin position="396"/>
        <end position="400"/>
    </location>
</feature>
<dbReference type="Pfam" id="PF07859">
    <property type="entry name" value="Abhydrolase_3"/>
    <property type="match status" value="1"/>
</dbReference>
<comment type="similarity">
    <text evidence="1 6">Belongs to the patatin family.</text>
</comment>
<evidence type="ECO:0000313" key="9">
    <source>
        <dbReference type="Proteomes" id="UP001055439"/>
    </source>
</evidence>
<reference evidence="8" key="1">
    <citation type="submission" date="2022-05" db="EMBL/GenBank/DDBJ databases">
        <title>The Musa troglodytarum L. genome provides insights into the mechanism of non-climacteric behaviour and enrichment of carotenoids.</title>
        <authorList>
            <person name="Wang J."/>
        </authorList>
    </citation>
    <scope>NUCLEOTIDE SEQUENCE</scope>
    <source>
        <tissue evidence="8">Leaf</tissue>
    </source>
</reference>
<evidence type="ECO:0000256" key="5">
    <source>
        <dbReference type="PROSITE-ProRule" id="PRU10038"/>
    </source>
</evidence>
<comment type="domain">
    <text evidence="6">The nitrogen atoms of the two glycine residues in the GGXR motif define the oxyanion hole, and stabilize the oxyanion that forms during the nucleophilic attack by the catalytic serine during substrate cleavage.</text>
</comment>
<dbReference type="EMBL" id="CP097509">
    <property type="protein sequence ID" value="URE15404.1"/>
    <property type="molecule type" value="Genomic_DNA"/>
</dbReference>
<dbReference type="GO" id="GO:0047372">
    <property type="term" value="F:monoacylglycerol lipase activity"/>
    <property type="evidence" value="ECO:0007669"/>
    <property type="project" value="TreeGrafter"/>
</dbReference>
<accession>A0A9E7GHB7</accession>
<evidence type="ECO:0000256" key="6">
    <source>
        <dbReference type="RuleBase" id="RU361262"/>
    </source>
</evidence>
<feature type="domain" description="PNPLA" evidence="7">
    <location>
        <begin position="354"/>
        <end position="561"/>
    </location>
</feature>
<comment type="function">
    <text evidence="3">Possesses non-specific lipolytic acyl hydrolase (LAH) activity. Hydrolyzes phospholipids as well as galactolipids. May play a role in disease resistance.</text>
</comment>
<evidence type="ECO:0000256" key="3">
    <source>
        <dbReference type="ARBA" id="ARBA00025642"/>
    </source>
</evidence>
<keyword evidence="9" id="KW-1185">Reference proteome</keyword>
<feature type="short sequence motif" description="GXGXXG" evidence="4">
    <location>
        <begin position="358"/>
        <end position="363"/>
    </location>
</feature>
<dbReference type="InterPro" id="IPR029058">
    <property type="entry name" value="AB_hydrolase_fold"/>
</dbReference>
<dbReference type="Gene3D" id="3.40.50.1820">
    <property type="entry name" value="alpha/beta hydrolase"/>
    <property type="match status" value="1"/>
</dbReference>
<dbReference type="Pfam" id="PF01734">
    <property type="entry name" value="Patatin"/>
    <property type="match status" value="1"/>
</dbReference>
<evidence type="ECO:0000256" key="2">
    <source>
        <dbReference type="ARBA" id="ARBA00023098"/>
    </source>
</evidence>
<keyword evidence="2 4" id="KW-0443">Lipid metabolism</keyword>
<comment type="function">
    <text evidence="6">Lipolytic acyl hydrolase (LAH).</text>
</comment>
<dbReference type="EC" id="3.1.1.-" evidence="6"/>
<dbReference type="CDD" id="cd07214">
    <property type="entry name" value="Pat17_isozyme_like"/>
    <property type="match status" value="1"/>
</dbReference>
<protein>
    <recommendedName>
        <fullName evidence="6">Patatin</fullName>
        <ecNumber evidence="6">3.1.1.-</ecNumber>
    </recommendedName>
</protein>
<dbReference type="PANTHER" id="PTHR32176">
    <property type="entry name" value="XYLOSE ISOMERASE"/>
    <property type="match status" value="1"/>
</dbReference>
<dbReference type="GO" id="GO:0004620">
    <property type="term" value="F:phospholipase activity"/>
    <property type="evidence" value="ECO:0007669"/>
    <property type="project" value="TreeGrafter"/>
</dbReference>
<dbReference type="SUPFAM" id="SSF53474">
    <property type="entry name" value="alpha/beta-Hydrolases"/>
    <property type="match status" value="1"/>
</dbReference>
<feature type="active site" evidence="5">
    <location>
        <position position="165"/>
    </location>
</feature>
<dbReference type="PROSITE" id="PS51635">
    <property type="entry name" value="PNPLA"/>
    <property type="match status" value="1"/>
</dbReference>
<dbReference type="InterPro" id="IPR013094">
    <property type="entry name" value="AB_hydrolase_3"/>
</dbReference>
<evidence type="ECO:0000313" key="8">
    <source>
        <dbReference type="EMBL" id="URE15404.1"/>
    </source>
</evidence>
<evidence type="ECO:0000256" key="1">
    <source>
        <dbReference type="ARBA" id="ARBA00010240"/>
    </source>
</evidence>
<sequence length="784" mass="85791">MDPESGLVFDFPPFLRLYKSGHVERLIGTDVVPAGVDTATGVASKDVVIDPQTGVSARLYIRCSSSESGKRKLPVLVYYHGGAFVIESAFSPTYNVFINNLVARVDIVVVSVEYRRAPEHPIPAAYDDSYAALSWVASHAGGSGGPEAWLAERGDFGRVFLAGDSAGANIAHNVLMRTRTDALPNAVPITGLALIHAYFWGKEPVGSESTDPMFRQWLETTWGFVCGWSVGIDDPRVDPFGDPAILKALPCRRVMVSVAGKDLFRDRGKAYHEKLKESGWEGEAELLETEDEEHVYFLSKPDCDKAAVELDRLVEIARSQFVRGCGFDGLELDFPGAKSIVKQASTCGQLITILSIDGGGIRGVIPATILCFLESELQKLDGDDVRIADYFDVIAGTSTGGLVTAMLAAPDENNRPLFAAKDIKSFYLEHSPKIFPQIGGFLAPVRRMFRSLWGPKYSGTYLHSLIRENLGGVRLHETLTNVIIPTFDIKLLHPTIFSSYEVKRKSSLDACLSDICIGTTAAPTYFPAHYFETKDSDGSSNREFHLTDGGIAANNPVILPSVQLTLFDTVNASYSDRSKLGFQALVAVGEVTKEVHKKNPDHFPHEAMDYRKFLLISLGTGSAKVEGKYRAKSASQWGVFGWLLGGGSTPLVDVLMQSCADIVDIHLSVVFQALRSESNYLRIEDDTLTGAVSSADISTKENLDDLVSVGERLLKKPVSRVNLETGVFEPVGNGEGTNEDALRRFARLLSDERRLRKLRSPASSGNHHRIQEYVTPFQSIGYVP</sequence>
<name>A0A9E7GHB7_9LILI</name>
<dbReference type="InterPro" id="IPR002641">
    <property type="entry name" value="PNPLA_dom"/>
</dbReference>
<gene>
    <name evidence="8" type="ORF">MUK42_11577</name>
</gene>
<evidence type="ECO:0000259" key="7">
    <source>
        <dbReference type="PROSITE" id="PS51635"/>
    </source>
</evidence>
<dbReference type="PROSITE" id="PS01174">
    <property type="entry name" value="LIPASE_GDXG_SER"/>
    <property type="match status" value="1"/>
</dbReference>
<dbReference type="InterPro" id="IPR016035">
    <property type="entry name" value="Acyl_Trfase/lysoPLipase"/>
</dbReference>
<dbReference type="AlphaFoldDB" id="A0A9E7GHB7"/>
<dbReference type="Proteomes" id="UP001055439">
    <property type="component" value="Chromosome 7"/>
</dbReference>